<dbReference type="HAMAP" id="MF_00094">
    <property type="entry name" value="Rel_fac_2"/>
    <property type="match status" value="1"/>
</dbReference>
<keyword evidence="2 4" id="KW-0488">Methylation</keyword>
<sequence length="350" mass="39692">MRTVFDVEKKKNMIIEMEKETLSPNFWERREDAVRISQELSQLKEDVAEMNCLKEDFEIIRDLGEELELEKLEKRIKEKEKMLFLSGKYDKGNAFLTIYSGAGGQDAQDWVAILLRMYEKYCSRKNFKVKILDQAFGEGGGPEGRIGVKQVSLEIIGPYAYGLLRGEMGVHRLVRISPFSSKSLRHTSFTLVEVLPEVKEAGDMIVPPDDLRVDLYRSSGPGGQNVNKRETAVRITHLPTGIVVACQSERLQGSNKQKALEILYSKLYELNKDNKKKEMSEIKGGRISAEWGSQIRSYVVHPYKMVKDLRTDVETSDVDKILDGGLDDFIEAELKLPARNAEYSDAGGKS</sequence>
<comment type="caution">
    <text evidence="8">The sequence shown here is derived from an EMBL/GenBank/DDBJ whole genome shotgun (WGS) entry which is preliminary data.</text>
</comment>
<dbReference type="InterPro" id="IPR045853">
    <property type="entry name" value="Pep_chain_release_fac_I_sf"/>
</dbReference>
<dbReference type="GO" id="GO:0005737">
    <property type="term" value="C:cytoplasm"/>
    <property type="evidence" value="ECO:0007669"/>
    <property type="project" value="UniProtKB-SubCell"/>
</dbReference>
<comment type="similarity">
    <text evidence="1 4">Belongs to the prokaryotic/mitochondrial release factor family.</text>
</comment>
<dbReference type="InterPro" id="IPR000352">
    <property type="entry name" value="Pep_chain_release_fac_I"/>
</dbReference>
<reference evidence="8 9" key="1">
    <citation type="submission" date="2017-09" db="EMBL/GenBank/DDBJ databases">
        <title>Depth-based differentiation of microbial function through sediment-hosted aquifers and enrichment of novel symbionts in the deep terrestrial subsurface.</title>
        <authorList>
            <person name="Probst A.J."/>
            <person name="Ladd B."/>
            <person name="Jarett J.K."/>
            <person name="Geller-Mcgrath D.E."/>
            <person name="Sieber C.M."/>
            <person name="Emerson J.B."/>
            <person name="Anantharaman K."/>
            <person name="Thomas B.C."/>
            <person name="Malmstrom R."/>
            <person name="Stieglmeier M."/>
            <person name="Klingl A."/>
            <person name="Woyke T."/>
            <person name="Ryan C.M."/>
            <person name="Banfield J.F."/>
        </authorList>
    </citation>
    <scope>NUCLEOTIDE SEQUENCE [LARGE SCALE GENOMIC DNA]</scope>
    <source>
        <strain evidence="8">CG23_combo_of_CG06-09_8_20_14_all_39_17</strain>
    </source>
</reference>
<dbReference type="Gene3D" id="1.20.58.410">
    <property type="entry name" value="Release factor"/>
    <property type="match status" value="1"/>
</dbReference>
<keyword evidence="4" id="KW-0963">Cytoplasm</keyword>
<dbReference type="Gene3D" id="3.30.70.1660">
    <property type="match status" value="1"/>
</dbReference>
<comment type="PTM">
    <text evidence="4">Methylated by PrmC. Methylation increases the termination efficiency of RF2.</text>
</comment>
<dbReference type="EMBL" id="PCRO01000042">
    <property type="protein sequence ID" value="PIP22566.1"/>
    <property type="molecule type" value="Genomic_DNA"/>
</dbReference>
<evidence type="ECO:0000256" key="1">
    <source>
        <dbReference type="ARBA" id="ARBA00010835"/>
    </source>
</evidence>
<dbReference type="Gene3D" id="3.30.160.20">
    <property type="match status" value="1"/>
</dbReference>
<feature type="domain" description="Prokaryotic-type class I peptide chain release factors" evidence="7">
    <location>
        <begin position="217"/>
        <end position="233"/>
    </location>
</feature>
<evidence type="ECO:0000256" key="2">
    <source>
        <dbReference type="ARBA" id="ARBA00022481"/>
    </source>
</evidence>
<proteinExistence type="inferred from homology"/>
<evidence type="ECO:0000256" key="6">
    <source>
        <dbReference type="SAM" id="Coils"/>
    </source>
</evidence>
<comment type="function">
    <text evidence="4">Peptide chain release factor 2 directs the termination of translation in response to the peptide chain termination codons UGA and UAA.</text>
</comment>
<dbReference type="InterPro" id="IPR004374">
    <property type="entry name" value="PrfB"/>
</dbReference>
<dbReference type="InterPro" id="IPR005139">
    <property type="entry name" value="PCRF"/>
</dbReference>
<evidence type="ECO:0000256" key="5">
    <source>
        <dbReference type="NCBIfam" id="TIGR00020"/>
    </source>
</evidence>
<comment type="subcellular location">
    <subcellularLocation>
        <location evidence="4">Cytoplasm</location>
    </subcellularLocation>
</comment>
<organism evidence="8 9">
    <name type="scientific">Candidatus Nealsonbacteria bacterium CG23_combo_of_CG06-09_8_20_14_all_39_17</name>
    <dbReference type="NCBI Taxonomy" id="1974722"/>
    <lineage>
        <taxon>Bacteria</taxon>
        <taxon>Candidatus Nealsoniibacteriota</taxon>
    </lineage>
</organism>
<dbReference type="PROSITE" id="PS00745">
    <property type="entry name" value="RF_PROK_I"/>
    <property type="match status" value="1"/>
</dbReference>
<keyword evidence="6" id="KW-0175">Coiled coil</keyword>
<dbReference type="Pfam" id="PF03462">
    <property type="entry name" value="PCRF"/>
    <property type="match status" value="1"/>
</dbReference>
<name>A0A2G9YTK6_9BACT</name>
<dbReference type="AlphaFoldDB" id="A0A2G9YTK6"/>
<feature type="coiled-coil region" evidence="6">
    <location>
        <begin position="33"/>
        <end position="82"/>
    </location>
</feature>
<evidence type="ECO:0000256" key="4">
    <source>
        <dbReference type="HAMAP-Rule" id="MF_00094"/>
    </source>
</evidence>
<evidence type="ECO:0000259" key="7">
    <source>
        <dbReference type="PROSITE" id="PS00745"/>
    </source>
</evidence>
<dbReference type="SUPFAM" id="SSF75620">
    <property type="entry name" value="Release factor"/>
    <property type="match status" value="1"/>
</dbReference>
<protein>
    <recommendedName>
        <fullName evidence="4 5">Peptide chain release factor 2</fullName>
        <shortName evidence="4">RF-2</shortName>
    </recommendedName>
</protein>
<evidence type="ECO:0000256" key="3">
    <source>
        <dbReference type="ARBA" id="ARBA00022917"/>
    </source>
</evidence>
<accession>A0A2G9YTK6</accession>
<dbReference type="SMART" id="SM00937">
    <property type="entry name" value="PCRF"/>
    <property type="match status" value="1"/>
</dbReference>
<gene>
    <name evidence="4" type="primary">prfB</name>
    <name evidence="8" type="ORF">COX37_03430</name>
</gene>
<dbReference type="Proteomes" id="UP000229976">
    <property type="component" value="Unassembled WGS sequence"/>
</dbReference>
<dbReference type="NCBIfam" id="TIGR00020">
    <property type="entry name" value="prfB"/>
    <property type="match status" value="1"/>
</dbReference>
<evidence type="ECO:0000313" key="9">
    <source>
        <dbReference type="Proteomes" id="UP000229976"/>
    </source>
</evidence>
<feature type="modified residue" description="N5-methylglutamine" evidence="4">
    <location>
        <position position="224"/>
    </location>
</feature>
<dbReference type="GO" id="GO:0016149">
    <property type="term" value="F:translation release factor activity, codon specific"/>
    <property type="evidence" value="ECO:0007669"/>
    <property type="project" value="UniProtKB-UniRule"/>
</dbReference>
<keyword evidence="3 4" id="KW-0648">Protein biosynthesis</keyword>
<dbReference type="PANTHER" id="PTHR43116:SF3">
    <property type="entry name" value="CLASS I PEPTIDE CHAIN RELEASE FACTOR"/>
    <property type="match status" value="1"/>
</dbReference>
<dbReference type="PANTHER" id="PTHR43116">
    <property type="entry name" value="PEPTIDE CHAIN RELEASE FACTOR 2"/>
    <property type="match status" value="1"/>
</dbReference>
<dbReference type="Pfam" id="PF00472">
    <property type="entry name" value="RF-1"/>
    <property type="match status" value="1"/>
</dbReference>
<evidence type="ECO:0000313" key="8">
    <source>
        <dbReference type="EMBL" id="PIP22566.1"/>
    </source>
</evidence>